<name>J3N2B5_ORYBR</name>
<keyword evidence="4" id="KW-1185">Reference proteome</keyword>
<evidence type="ECO:0000313" key="3">
    <source>
        <dbReference type="EnsemblPlants" id="OB10G16630.1"/>
    </source>
</evidence>
<reference evidence="3" key="1">
    <citation type="journal article" date="2013" name="Nat. Commun.">
        <title>Whole-genome sequencing of Oryza brachyantha reveals mechanisms underlying Oryza genome evolution.</title>
        <authorList>
            <person name="Chen J."/>
            <person name="Huang Q."/>
            <person name="Gao D."/>
            <person name="Wang J."/>
            <person name="Lang Y."/>
            <person name="Liu T."/>
            <person name="Li B."/>
            <person name="Bai Z."/>
            <person name="Luis Goicoechea J."/>
            <person name="Liang C."/>
            <person name="Chen C."/>
            <person name="Zhang W."/>
            <person name="Sun S."/>
            <person name="Liao Y."/>
            <person name="Zhang X."/>
            <person name="Yang L."/>
            <person name="Song C."/>
            <person name="Wang M."/>
            <person name="Shi J."/>
            <person name="Liu G."/>
            <person name="Liu J."/>
            <person name="Zhou H."/>
            <person name="Zhou W."/>
            <person name="Yu Q."/>
            <person name="An N."/>
            <person name="Chen Y."/>
            <person name="Cai Q."/>
            <person name="Wang B."/>
            <person name="Liu B."/>
            <person name="Min J."/>
            <person name="Huang Y."/>
            <person name="Wu H."/>
            <person name="Li Z."/>
            <person name="Zhang Y."/>
            <person name="Yin Y."/>
            <person name="Song W."/>
            <person name="Jiang J."/>
            <person name="Jackson S.A."/>
            <person name="Wing R.A."/>
            <person name="Wang J."/>
            <person name="Chen M."/>
        </authorList>
    </citation>
    <scope>NUCLEOTIDE SEQUENCE [LARGE SCALE GENOMIC DNA]</scope>
    <source>
        <strain evidence="3">cv. IRGC 101232</strain>
    </source>
</reference>
<dbReference type="GO" id="GO:0016787">
    <property type="term" value="F:hydrolase activity"/>
    <property type="evidence" value="ECO:0007669"/>
    <property type="project" value="UniProtKB-KW"/>
</dbReference>
<protein>
    <recommendedName>
        <fullName evidence="2">Alpha-N-acetylglucosaminidase N-terminal domain-containing protein</fullName>
    </recommendedName>
</protein>
<evidence type="ECO:0000256" key="1">
    <source>
        <dbReference type="ARBA" id="ARBA00022801"/>
    </source>
</evidence>
<evidence type="ECO:0000313" key="4">
    <source>
        <dbReference type="Proteomes" id="UP000006038"/>
    </source>
</evidence>
<keyword evidence="1" id="KW-0378">Hydrolase</keyword>
<dbReference type="eggNOG" id="KOG2233">
    <property type="taxonomic scope" value="Eukaryota"/>
</dbReference>
<dbReference type="STRING" id="4533.J3N2B5"/>
<organism evidence="3">
    <name type="scientific">Oryza brachyantha</name>
    <name type="common">malo sina</name>
    <dbReference type="NCBI Taxonomy" id="4533"/>
    <lineage>
        <taxon>Eukaryota</taxon>
        <taxon>Viridiplantae</taxon>
        <taxon>Streptophyta</taxon>
        <taxon>Embryophyta</taxon>
        <taxon>Tracheophyta</taxon>
        <taxon>Spermatophyta</taxon>
        <taxon>Magnoliopsida</taxon>
        <taxon>Liliopsida</taxon>
        <taxon>Poales</taxon>
        <taxon>Poaceae</taxon>
        <taxon>BOP clade</taxon>
        <taxon>Oryzoideae</taxon>
        <taxon>Oryzeae</taxon>
        <taxon>Oryzinae</taxon>
        <taxon>Oryza</taxon>
    </lineage>
</organism>
<feature type="domain" description="Alpha-N-acetylglucosaminidase N-terminal" evidence="2">
    <location>
        <begin position="9"/>
        <end position="54"/>
    </location>
</feature>
<dbReference type="PANTHER" id="PTHR12872:SF1">
    <property type="entry name" value="ALPHA-N-ACETYLGLUCOSAMINIDASE"/>
    <property type="match status" value="1"/>
</dbReference>
<dbReference type="InterPro" id="IPR007781">
    <property type="entry name" value="NAGLU"/>
</dbReference>
<dbReference type="Proteomes" id="UP000006038">
    <property type="component" value="Chromosome 10"/>
</dbReference>
<sequence length="95" mass="10727">MQLPHMVYRIQGTTAVELASGLHWYLKYWCGAHISWDKTGGAQLASVPLPEHLPQVKGTGVKIEHPVPWNYHQNVVTSSCEFHDFPIYRNVCSAP</sequence>
<evidence type="ECO:0000259" key="2">
    <source>
        <dbReference type="Pfam" id="PF12971"/>
    </source>
</evidence>
<dbReference type="Pfam" id="PF12971">
    <property type="entry name" value="NAGLU_N"/>
    <property type="match status" value="1"/>
</dbReference>
<dbReference type="PANTHER" id="PTHR12872">
    <property type="entry name" value="ALPHA-N-ACETYLGLUCOSAMINIDASE"/>
    <property type="match status" value="1"/>
</dbReference>
<dbReference type="InterPro" id="IPR024240">
    <property type="entry name" value="NAGLU_N"/>
</dbReference>
<proteinExistence type="predicted"/>
<dbReference type="Gene3D" id="3.30.379.10">
    <property type="entry name" value="Chitobiase/beta-hexosaminidase domain 2-like"/>
    <property type="match status" value="1"/>
</dbReference>
<dbReference type="Gramene" id="OB10G16630.1">
    <property type="protein sequence ID" value="OB10G16630.1"/>
    <property type="gene ID" value="OB10G16630"/>
</dbReference>
<reference evidence="3" key="2">
    <citation type="submission" date="2013-04" db="UniProtKB">
        <authorList>
            <consortium name="EnsemblPlants"/>
        </authorList>
    </citation>
    <scope>IDENTIFICATION</scope>
</reference>
<dbReference type="EnsemblPlants" id="OB10G16630.1">
    <property type="protein sequence ID" value="OB10G16630.1"/>
    <property type="gene ID" value="OB10G16630"/>
</dbReference>
<dbReference type="InterPro" id="IPR029018">
    <property type="entry name" value="Hex-like_dom2"/>
</dbReference>
<accession>J3N2B5</accession>
<dbReference type="HOGENOM" id="CLU_2376185_0_0_1"/>
<dbReference type="AlphaFoldDB" id="J3N2B5"/>